<gene>
    <name evidence="2" type="ORF">S06H3_32747</name>
</gene>
<evidence type="ECO:0000259" key="1">
    <source>
        <dbReference type="Pfam" id="PF01402"/>
    </source>
</evidence>
<sequence>YDKSHPIISIRVSQDLKKQLDEIRETSDKSIGDILREAVGVQSKSIKNAWNRGYGSAKGNYGFHSFLPVNVQAVDPPDGFRFFRYYFPLPFFI</sequence>
<dbReference type="GO" id="GO:0006355">
    <property type="term" value="P:regulation of DNA-templated transcription"/>
    <property type="evidence" value="ECO:0007669"/>
    <property type="project" value="InterPro"/>
</dbReference>
<protein>
    <recommendedName>
        <fullName evidence="1">Ribbon-helix-helix protein CopG domain-containing protein</fullName>
    </recommendedName>
</protein>
<feature type="domain" description="Ribbon-helix-helix protein CopG" evidence="1">
    <location>
        <begin position="8"/>
        <end position="39"/>
    </location>
</feature>
<proteinExistence type="predicted"/>
<dbReference type="Pfam" id="PF01402">
    <property type="entry name" value="RHH_1"/>
    <property type="match status" value="1"/>
</dbReference>
<reference evidence="2" key="1">
    <citation type="journal article" date="2014" name="Front. Microbiol.">
        <title>High frequency of phylogenetically diverse reductive dehalogenase-homologous genes in deep subseafloor sedimentary metagenomes.</title>
        <authorList>
            <person name="Kawai M."/>
            <person name="Futagami T."/>
            <person name="Toyoda A."/>
            <person name="Takaki Y."/>
            <person name="Nishi S."/>
            <person name="Hori S."/>
            <person name="Arai W."/>
            <person name="Tsubouchi T."/>
            <person name="Morono Y."/>
            <person name="Uchiyama I."/>
            <person name="Ito T."/>
            <person name="Fujiyama A."/>
            <person name="Inagaki F."/>
            <person name="Takami H."/>
        </authorList>
    </citation>
    <scope>NUCLEOTIDE SEQUENCE</scope>
    <source>
        <strain evidence="2">Expedition CK06-06</strain>
    </source>
</reference>
<dbReference type="AlphaFoldDB" id="X1NLX9"/>
<dbReference type="InterPro" id="IPR002145">
    <property type="entry name" value="CopG"/>
</dbReference>
<dbReference type="EMBL" id="BARV01019486">
    <property type="protein sequence ID" value="GAI31221.1"/>
    <property type="molecule type" value="Genomic_DNA"/>
</dbReference>
<evidence type="ECO:0000313" key="2">
    <source>
        <dbReference type="EMBL" id="GAI31221.1"/>
    </source>
</evidence>
<name>X1NLX9_9ZZZZ</name>
<accession>X1NLX9</accession>
<organism evidence="2">
    <name type="scientific">marine sediment metagenome</name>
    <dbReference type="NCBI Taxonomy" id="412755"/>
    <lineage>
        <taxon>unclassified sequences</taxon>
        <taxon>metagenomes</taxon>
        <taxon>ecological metagenomes</taxon>
    </lineage>
</organism>
<feature type="non-terminal residue" evidence="2">
    <location>
        <position position="1"/>
    </location>
</feature>
<comment type="caution">
    <text evidence="2">The sequence shown here is derived from an EMBL/GenBank/DDBJ whole genome shotgun (WGS) entry which is preliminary data.</text>
</comment>